<proteinExistence type="predicted"/>
<organism evidence="2 3">
    <name type="scientific">Phialemonium atrogriseum</name>
    <dbReference type="NCBI Taxonomy" id="1093897"/>
    <lineage>
        <taxon>Eukaryota</taxon>
        <taxon>Fungi</taxon>
        <taxon>Dikarya</taxon>
        <taxon>Ascomycota</taxon>
        <taxon>Pezizomycotina</taxon>
        <taxon>Sordariomycetes</taxon>
        <taxon>Sordariomycetidae</taxon>
        <taxon>Cephalothecales</taxon>
        <taxon>Cephalothecaceae</taxon>
        <taxon>Phialemonium</taxon>
    </lineage>
</organism>
<dbReference type="Pfam" id="PF06985">
    <property type="entry name" value="HET"/>
    <property type="match status" value="1"/>
</dbReference>
<reference evidence="2" key="1">
    <citation type="submission" date="2023-06" db="EMBL/GenBank/DDBJ databases">
        <title>Genome-scale phylogeny and comparative genomics of the fungal order Sordariales.</title>
        <authorList>
            <consortium name="Lawrence Berkeley National Laboratory"/>
            <person name="Hensen N."/>
            <person name="Bonometti L."/>
            <person name="Westerberg I."/>
            <person name="Brannstrom I.O."/>
            <person name="Guillou S."/>
            <person name="Cros-Aarteil S."/>
            <person name="Calhoun S."/>
            <person name="Haridas S."/>
            <person name="Kuo A."/>
            <person name="Mondo S."/>
            <person name="Pangilinan J."/>
            <person name="Riley R."/>
            <person name="Labutti K."/>
            <person name="Andreopoulos B."/>
            <person name="Lipzen A."/>
            <person name="Chen C."/>
            <person name="Yanf M."/>
            <person name="Daum C."/>
            <person name="Ng V."/>
            <person name="Clum A."/>
            <person name="Steindorff A."/>
            <person name="Ohm R."/>
            <person name="Martin F."/>
            <person name="Silar P."/>
            <person name="Natvig D."/>
            <person name="Lalanne C."/>
            <person name="Gautier V."/>
            <person name="Ament-Velasquez S.L."/>
            <person name="Kruys A."/>
            <person name="Hutchinson M.I."/>
            <person name="Powell A.J."/>
            <person name="Barry K."/>
            <person name="Miller A.N."/>
            <person name="Grigoriev I.V."/>
            <person name="Debuchy R."/>
            <person name="Gladieux P."/>
            <person name="Thoren M.H."/>
            <person name="Johannesson H."/>
        </authorList>
    </citation>
    <scope>NUCLEOTIDE SEQUENCE</scope>
    <source>
        <strain evidence="2">8032-3</strain>
    </source>
</reference>
<dbReference type="PANTHER" id="PTHR33112:SF16">
    <property type="entry name" value="HETEROKARYON INCOMPATIBILITY DOMAIN-CONTAINING PROTEIN"/>
    <property type="match status" value="1"/>
</dbReference>
<evidence type="ECO:0000313" key="3">
    <source>
        <dbReference type="Proteomes" id="UP001244011"/>
    </source>
</evidence>
<name>A0AAJ0FRI7_9PEZI</name>
<keyword evidence="3" id="KW-1185">Reference proteome</keyword>
<evidence type="ECO:0000313" key="2">
    <source>
        <dbReference type="EMBL" id="KAK1770190.1"/>
    </source>
</evidence>
<dbReference type="PANTHER" id="PTHR33112">
    <property type="entry name" value="DOMAIN PROTEIN, PUTATIVE-RELATED"/>
    <property type="match status" value="1"/>
</dbReference>
<gene>
    <name evidence="2" type="ORF">QBC33DRAFT_487208</name>
</gene>
<dbReference type="AlphaFoldDB" id="A0AAJ0FRI7"/>
<dbReference type="InterPro" id="IPR010730">
    <property type="entry name" value="HET"/>
</dbReference>
<sequence length="646" mass="72778">MPQSSLESFQPDLLLCRLCDAVPTGLDLDNGYDHYESLAELQKSASGDKYCRLCQMMWESIVQVHQKQRFHLGTHPILSETWPVRLYGLPNPAGEGAWRGYDALELRSGDRAKCEDRTWVTAKTKARTEYPVVSRLYLHKGDWVCPLLYTTVCLDDKSPTGFGIATRWLESCTNHHMHPDIKPGFPDLPTRVIDVDPTSPMIKLAVKGQRLHERAPYTALSYCWGKSKATITTPDNLHRHTHVGMDYQSLPRAIQDAITVTRNLSIRYLWVDALCILQGSVPDAVRDWLTESSKMSQIYGDATLAIIAADSQDCQDEFLLSRQLVVSEARQSRDGIPGRNVLSAYRAGMVPGYVNRKANTWSTRAWTLQEVALSHRALIYTNEQVYWKCGAHGLVSSDGHLSVLPRIDALQEAHLRNDWTRVVIEYSRRFMTNPADKLPALSGLARLHCDANGLAYAAGLCRENIKTELLWRTEHSEKLSPKRPSVWRAPSWSWASIDGPIDYDMSDMHAGTQGGGDGDMQVNQIHLEYLNSHDSYGRVTSGWLSLRGRLRSATSLVLDQYHSAGDVYDGKKMLGRAYADEKRQWPEFEEVEGPLWLLLVTGATGLLLEPHAGAPAQEFKRIGAFFLSRFGRNEVPTWDVMDIKLL</sequence>
<accession>A0AAJ0FRI7</accession>
<comment type="caution">
    <text evidence="2">The sequence shown here is derived from an EMBL/GenBank/DDBJ whole genome shotgun (WGS) entry which is preliminary data.</text>
</comment>
<dbReference type="EMBL" id="MU839001">
    <property type="protein sequence ID" value="KAK1770190.1"/>
    <property type="molecule type" value="Genomic_DNA"/>
</dbReference>
<evidence type="ECO:0000259" key="1">
    <source>
        <dbReference type="Pfam" id="PF06985"/>
    </source>
</evidence>
<dbReference type="RefSeq" id="XP_060286403.1">
    <property type="nucleotide sequence ID" value="XM_060425423.1"/>
</dbReference>
<dbReference type="Proteomes" id="UP001244011">
    <property type="component" value="Unassembled WGS sequence"/>
</dbReference>
<protein>
    <submittedName>
        <fullName evidence="2">HET-domain-containing protein</fullName>
    </submittedName>
</protein>
<feature type="domain" description="Heterokaryon incompatibility" evidence="1">
    <location>
        <begin position="217"/>
        <end position="370"/>
    </location>
</feature>
<dbReference type="GeneID" id="85308610"/>